<protein>
    <submittedName>
        <fullName evidence="2">Uncharacterized protein</fullName>
    </submittedName>
</protein>
<evidence type="ECO:0000256" key="1">
    <source>
        <dbReference type="SAM" id="MobiDB-lite"/>
    </source>
</evidence>
<evidence type="ECO:0000313" key="2">
    <source>
        <dbReference type="EMBL" id="GAW26851.1"/>
    </source>
</evidence>
<dbReference type="Proteomes" id="UP000054516">
    <property type="component" value="Unassembled WGS sequence"/>
</dbReference>
<organism evidence="2">
    <name type="scientific">Rosellinia necatrix</name>
    <name type="common">White root-rot fungus</name>
    <dbReference type="NCBI Taxonomy" id="77044"/>
    <lineage>
        <taxon>Eukaryota</taxon>
        <taxon>Fungi</taxon>
        <taxon>Dikarya</taxon>
        <taxon>Ascomycota</taxon>
        <taxon>Pezizomycotina</taxon>
        <taxon>Sordariomycetes</taxon>
        <taxon>Xylariomycetidae</taxon>
        <taxon>Xylariales</taxon>
        <taxon>Xylariaceae</taxon>
        <taxon>Rosellinia</taxon>
    </lineage>
</organism>
<sequence>MYFASFAAVSITLYGPTQIGSITSISHTYALPELLDAITTVYRAYFQVPVGEGSSFALPTSAPDDPDETGGLHG</sequence>
<dbReference type="AlphaFoldDB" id="A0A1S8A9V4"/>
<keyword evidence="3" id="KW-1185">Reference proteome</keyword>
<feature type="region of interest" description="Disordered" evidence="1">
    <location>
        <begin position="54"/>
        <end position="74"/>
    </location>
</feature>
<name>A0A1S8A9V4_ROSNE</name>
<dbReference type="EMBL" id="DF977497">
    <property type="protein sequence ID" value="GAW26851.1"/>
    <property type="molecule type" value="Genomic_DNA"/>
</dbReference>
<accession>A0A1S8A9V4</accession>
<gene>
    <name evidence="2" type="ORF">SAMD00023353_5200400</name>
</gene>
<proteinExistence type="predicted"/>
<reference evidence="2" key="1">
    <citation type="submission" date="2016-03" db="EMBL/GenBank/DDBJ databases">
        <title>Draft genome sequence of Rosellinia necatrix.</title>
        <authorList>
            <person name="Kanematsu S."/>
        </authorList>
    </citation>
    <scope>NUCLEOTIDE SEQUENCE [LARGE SCALE GENOMIC DNA]</scope>
    <source>
        <strain evidence="2">W97</strain>
    </source>
</reference>
<evidence type="ECO:0000313" key="3">
    <source>
        <dbReference type="Proteomes" id="UP000054516"/>
    </source>
</evidence>